<evidence type="ECO:0000313" key="2">
    <source>
        <dbReference type="EMBL" id="SPK73998.1"/>
    </source>
</evidence>
<dbReference type="AlphaFoldDB" id="A0A375IIU4"/>
<protein>
    <submittedName>
        <fullName evidence="2">Uncharacterized protein</fullName>
    </submittedName>
</protein>
<feature type="transmembrane region" description="Helical" evidence="1">
    <location>
        <begin position="20"/>
        <end position="38"/>
    </location>
</feature>
<gene>
    <name evidence="2" type="ORF">CT19425_120240</name>
</gene>
<dbReference type="EMBL" id="LT991976">
    <property type="protein sequence ID" value="SPK73998.1"/>
    <property type="molecule type" value="Genomic_DNA"/>
</dbReference>
<evidence type="ECO:0000256" key="1">
    <source>
        <dbReference type="SAM" id="Phobius"/>
    </source>
</evidence>
<reference evidence="2 3" key="1">
    <citation type="submission" date="2018-01" db="EMBL/GenBank/DDBJ databases">
        <authorList>
            <person name="Gaut B.S."/>
            <person name="Morton B.R."/>
            <person name="Clegg M.T."/>
            <person name="Duvall M.R."/>
        </authorList>
    </citation>
    <scope>NUCLEOTIDE SEQUENCE [LARGE SCALE GENOMIC DNA]</scope>
    <source>
        <strain evidence="2">Cupriavidus taiwanensis LMG 19425</strain>
    </source>
</reference>
<name>A0A375IIU4_9BURK</name>
<organism evidence="2 3">
    <name type="scientific">Cupriavidus taiwanensis</name>
    <dbReference type="NCBI Taxonomy" id="164546"/>
    <lineage>
        <taxon>Bacteria</taxon>
        <taxon>Pseudomonadati</taxon>
        <taxon>Pseudomonadota</taxon>
        <taxon>Betaproteobacteria</taxon>
        <taxon>Burkholderiales</taxon>
        <taxon>Burkholderiaceae</taxon>
        <taxon>Cupriavidus</taxon>
    </lineage>
</organism>
<evidence type="ECO:0000313" key="3">
    <source>
        <dbReference type="Proteomes" id="UP000255505"/>
    </source>
</evidence>
<proteinExistence type="predicted"/>
<feature type="transmembrane region" description="Helical" evidence="1">
    <location>
        <begin position="50"/>
        <end position="70"/>
    </location>
</feature>
<keyword evidence="1" id="KW-1133">Transmembrane helix</keyword>
<accession>A0A375IIU4</accession>
<dbReference type="RefSeq" id="WP_147299656.1">
    <property type="nucleotide sequence ID" value="NZ_LT991976.1"/>
</dbReference>
<keyword evidence="1" id="KW-0812">Transmembrane</keyword>
<dbReference type="Proteomes" id="UP000255505">
    <property type="component" value="Chromosome I"/>
</dbReference>
<sequence>MTDNDEKKPAPMPWRWRIALARIICTLVLGLVGFLWAGWLMVTGRGWESILWMIATWACARLLAGSLYGYKG</sequence>
<keyword evidence="1" id="KW-0472">Membrane</keyword>